<gene>
    <name evidence="3" type="ORF">TCNE_LOCUS19118</name>
</gene>
<dbReference type="EMBL" id="UYWY01026403">
    <property type="protein sequence ID" value="VDM50439.1"/>
    <property type="molecule type" value="Genomic_DNA"/>
</dbReference>
<dbReference type="Gene3D" id="1.10.357.40">
    <property type="entry name" value="YbiA-like"/>
    <property type="match status" value="1"/>
</dbReference>
<organism evidence="4 5">
    <name type="scientific">Toxocara canis</name>
    <name type="common">Canine roundworm</name>
    <dbReference type="NCBI Taxonomy" id="6265"/>
    <lineage>
        <taxon>Eukaryota</taxon>
        <taxon>Metazoa</taxon>
        <taxon>Ecdysozoa</taxon>
        <taxon>Nematoda</taxon>
        <taxon>Chromadorea</taxon>
        <taxon>Rhabditida</taxon>
        <taxon>Spirurina</taxon>
        <taxon>Ascaridomorpha</taxon>
        <taxon>Ascaridoidea</taxon>
        <taxon>Toxocaridae</taxon>
        <taxon>Toxocara</taxon>
    </lineage>
</organism>
<dbReference type="InterPro" id="IPR012816">
    <property type="entry name" value="NADAR"/>
</dbReference>
<dbReference type="WBParaSite" id="TCNE_0001912101-mRNA-1">
    <property type="protein sequence ID" value="TCNE_0001912101-mRNA-1"/>
    <property type="gene ID" value="TCNE_0001912101"/>
</dbReference>
<proteinExistence type="predicted"/>
<evidence type="ECO:0000313" key="3">
    <source>
        <dbReference type="EMBL" id="VDM50439.1"/>
    </source>
</evidence>
<protein>
    <submittedName>
        <fullName evidence="5">Riboflavin biosynthesis intermediates N-glycosidase</fullName>
    </submittedName>
</protein>
<accession>A0A183VEE7</accession>
<dbReference type="AlphaFoldDB" id="A0A183VEE7"/>
<name>A0A183VEE7_TOXCA</name>
<reference evidence="3 4" key="2">
    <citation type="submission" date="2018-11" db="EMBL/GenBank/DDBJ databases">
        <authorList>
            <consortium name="Pathogen Informatics"/>
        </authorList>
    </citation>
    <scope>NUCLEOTIDE SEQUENCE [LARGE SCALE GENOMIC DNA]</scope>
</reference>
<reference evidence="5" key="1">
    <citation type="submission" date="2016-06" db="UniProtKB">
        <authorList>
            <consortium name="WormBaseParasite"/>
        </authorList>
    </citation>
    <scope>IDENTIFICATION</scope>
</reference>
<evidence type="ECO:0000256" key="1">
    <source>
        <dbReference type="SAM" id="MobiDB-lite"/>
    </source>
</evidence>
<dbReference type="InterPro" id="IPR037238">
    <property type="entry name" value="YbiA-like_sf"/>
</dbReference>
<dbReference type="SUPFAM" id="SSF143990">
    <property type="entry name" value="YbiA-like"/>
    <property type="match status" value="1"/>
</dbReference>
<feature type="domain" description="NADAR" evidence="2">
    <location>
        <begin position="3"/>
        <end position="73"/>
    </location>
</feature>
<sequence length="142" mass="16614">MSVWETGQRLKLEQTRWISNLLVYTRNTYIAIASQDKVFGTGWRKNRDEANKPIYWDGENQGGKALMRLRQRFKETHSWSGPYEEQVIEKRYSELRKYVWRRIDPARRLGILRVRGRGIGRRGGSGGHGYTAHSALPQSLLH</sequence>
<keyword evidence="4" id="KW-1185">Reference proteome</keyword>
<dbReference type="Pfam" id="PF08719">
    <property type="entry name" value="NADAR"/>
    <property type="match status" value="1"/>
</dbReference>
<evidence type="ECO:0000313" key="4">
    <source>
        <dbReference type="Proteomes" id="UP000050794"/>
    </source>
</evidence>
<evidence type="ECO:0000259" key="2">
    <source>
        <dbReference type="Pfam" id="PF08719"/>
    </source>
</evidence>
<evidence type="ECO:0000313" key="5">
    <source>
        <dbReference type="WBParaSite" id="TCNE_0001912101-mRNA-1"/>
    </source>
</evidence>
<feature type="region of interest" description="Disordered" evidence="1">
    <location>
        <begin position="122"/>
        <end position="142"/>
    </location>
</feature>
<dbReference type="Proteomes" id="UP000050794">
    <property type="component" value="Unassembled WGS sequence"/>
</dbReference>